<feature type="compositionally biased region" description="Basic and acidic residues" evidence="4">
    <location>
        <begin position="209"/>
        <end position="219"/>
    </location>
</feature>
<dbReference type="AlphaFoldDB" id="A0A5D3CHV1"/>
<feature type="compositionally biased region" description="Polar residues" evidence="4">
    <location>
        <begin position="266"/>
        <end position="285"/>
    </location>
</feature>
<dbReference type="Pfam" id="PF13713">
    <property type="entry name" value="BRX_N"/>
    <property type="match status" value="1"/>
</dbReference>
<feature type="region of interest" description="Disordered" evidence="4">
    <location>
        <begin position="202"/>
        <end position="236"/>
    </location>
</feature>
<dbReference type="STRING" id="1194695.A0A5D3CHV1"/>
<dbReference type="Proteomes" id="UP000321393">
    <property type="component" value="Unassembled WGS sequence"/>
</dbReference>
<comment type="subcellular location">
    <subcellularLocation>
        <location evidence="1">Nucleus</location>
    </subcellularLocation>
</comment>
<evidence type="ECO:0000256" key="1">
    <source>
        <dbReference type="ARBA" id="ARBA00004123"/>
    </source>
</evidence>
<dbReference type="InterPro" id="IPR027988">
    <property type="entry name" value="BRX_N"/>
</dbReference>
<evidence type="ECO:0000256" key="2">
    <source>
        <dbReference type="ARBA" id="ARBA00009057"/>
    </source>
</evidence>
<name>A0A5D3CHV1_CUCMM</name>
<dbReference type="EMBL" id="SSTE01004780">
    <property type="protein sequence ID" value="KAA0061476.1"/>
    <property type="molecule type" value="Genomic_DNA"/>
</dbReference>
<organism evidence="7 9">
    <name type="scientific">Cucumis melo var. makuwa</name>
    <name type="common">Oriental melon</name>
    <dbReference type="NCBI Taxonomy" id="1194695"/>
    <lineage>
        <taxon>Eukaryota</taxon>
        <taxon>Viridiplantae</taxon>
        <taxon>Streptophyta</taxon>
        <taxon>Embryophyta</taxon>
        <taxon>Tracheophyta</taxon>
        <taxon>Spermatophyta</taxon>
        <taxon>Magnoliopsida</taxon>
        <taxon>eudicotyledons</taxon>
        <taxon>Gunneridae</taxon>
        <taxon>Pentapetalae</taxon>
        <taxon>rosids</taxon>
        <taxon>fabids</taxon>
        <taxon>Cucurbitales</taxon>
        <taxon>Cucurbitaceae</taxon>
        <taxon>Benincaseae</taxon>
        <taxon>Cucumis</taxon>
    </lineage>
</organism>
<feature type="region of interest" description="Disordered" evidence="4">
    <location>
        <begin position="266"/>
        <end position="322"/>
    </location>
</feature>
<dbReference type="InterPro" id="IPR044532">
    <property type="entry name" value="BRX-like"/>
</dbReference>
<feature type="domain" description="BRX" evidence="5">
    <location>
        <begin position="138"/>
        <end position="193"/>
    </location>
</feature>
<evidence type="ECO:0000313" key="7">
    <source>
        <dbReference type="EMBL" id="TYK10798.1"/>
    </source>
</evidence>
<dbReference type="OrthoDB" id="10250282at2759"/>
<evidence type="ECO:0000313" key="8">
    <source>
        <dbReference type="Proteomes" id="UP000321393"/>
    </source>
</evidence>
<evidence type="ECO:0000256" key="3">
    <source>
        <dbReference type="ARBA" id="ARBA00023242"/>
    </source>
</evidence>
<dbReference type="InterPro" id="IPR013591">
    <property type="entry name" value="Brevis_radix_dom"/>
</dbReference>
<dbReference type="PANTHER" id="PTHR46058">
    <property type="entry name" value="PROTEIN BREVIS RADIX-LIKE 1"/>
    <property type="match status" value="1"/>
</dbReference>
<comment type="similarity">
    <text evidence="2">Belongs to the BRX family.</text>
</comment>
<evidence type="ECO:0000313" key="9">
    <source>
        <dbReference type="Proteomes" id="UP000321947"/>
    </source>
</evidence>
<evidence type="ECO:0000256" key="4">
    <source>
        <dbReference type="SAM" id="MobiDB-lite"/>
    </source>
</evidence>
<proteinExistence type="inferred from homology"/>
<dbReference type="EMBL" id="SSTD01011064">
    <property type="protein sequence ID" value="TYK10798.1"/>
    <property type="molecule type" value="Genomic_DNA"/>
</dbReference>
<feature type="compositionally biased region" description="Low complexity" evidence="4">
    <location>
        <begin position="286"/>
        <end position="295"/>
    </location>
</feature>
<comment type="caution">
    <text evidence="7">The sequence shown here is derived from an EMBL/GenBank/DDBJ whole genome shotgun (WGS) entry which is preliminary data.</text>
</comment>
<dbReference type="PANTHER" id="PTHR46058:SF3">
    <property type="entry name" value="PROTEIN BREVIS RADIX-LIKE 4"/>
    <property type="match status" value="1"/>
</dbReference>
<accession>A0A5D3CHV1</accession>
<gene>
    <name evidence="7" type="ORF">E5676_scaffold332G001130</name>
    <name evidence="6" type="ORF">E6C27_scaffold41G00360</name>
</gene>
<evidence type="ECO:0000259" key="5">
    <source>
        <dbReference type="PROSITE" id="PS51514"/>
    </source>
</evidence>
<dbReference type="Pfam" id="PF08381">
    <property type="entry name" value="BRX"/>
    <property type="match status" value="1"/>
</dbReference>
<sequence length="414" mass="46482">MLTCIARSKKLGDGSLSQIEEPDSVNGLENKQQSVKSLTGQLRDMALKASGSYRTCNPCAGPIPQSRLKNCSSQSDADSERFKWAYKRSGSLSSTKTRTWGKEMEARLKGISSGEGTPNSLSGRRVDPVVYVEENEPKEWVAQVEPGVLITFVSLPRGGNDLKRIRFSRDVFNKWQAQRWWAENYDRVMELYNVQRFNRQAFPLPTPPRSEDESSKIESVENSPVTPPLTTERLPRNLYRPIGAGVSYSSSDSLEYQPMQYRQYQDSGLTSTPKLSSISGAKTETSSIDASMRSSSSRDADRSGELSISNASDLESEWVEQDEPAGKNLGRCMLDCGGKKIEPGYMSNTCESDGARKLALGAFLKSERSEPEKHGKVKAFQQEYEDEFWERLIFDQERFVIAFDNHRIHNGLAY</sequence>
<dbReference type="PROSITE" id="PS51514">
    <property type="entry name" value="BRX"/>
    <property type="match status" value="1"/>
</dbReference>
<protein>
    <submittedName>
        <fullName evidence="7">Protein Brevis radix-like 4 isoform X1</fullName>
    </submittedName>
</protein>
<keyword evidence="3" id="KW-0539">Nucleus</keyword>
<dbReference type="GO" id="GO:0005634">
    <property type="term" value="C:nucleus"/>
    <property type="evidence" value="ECO:0007669"/>
    <property type="project" value="UniProtKB-SubCell"/>
</dbReference>
<evidence type="ECO:0000313" key="6">
    <source>
        <dbReference type="EMBL" id="KAA0061476.1"/>
    </source>
</evidence>
<dbReference type="Proteomes" id="UP000321947">
    <property type="component" value="Unassembled WGS sequence"/>
</dbReference>
<reference evidence="8 9" key="1">
    <citation type="submission" date="2019-08" db="EMBL/GenBank/DDBJ databases">
        <title>Draft genome sequences of two oriental melons (Cucumis melo L. var makuwa).</title>
        <authorList>
            <person name="Kwon S.-Y."/>
        </authorList>
    </citation>
    <scope>NUCLEOTIDE SEQUENCE [LARGE SCALE GENOMIC DNA]</scope>
    <source>
        <strain evidence="9">cv. Chang Bougi</strain>
        <strain evidence="8">cv. SW 3</strain>
        <tissue evidence="7">Leaf</tissue>
    </source>
</reference>